<dbReference type="EMBL" id="CAADFL010000314">
    <property type="protein sequence ID" value="VFK14267.1"/>
    <property type="molecule type" value="Genomic_DNA"/>
</dbReference>
<sequence>MALTKRQERFVHHYHTPGHAQGNATRAAKEAGYSEKTATQAGSRLLKNVNVSNSLEALRKGAPSLGTVGADGVSLKKQGLSSDNLHVGQGGDACGVEGTANPQKAPNLQVGELLVNVSRNSDAVNNVDINNALKATGLADDCLNKRQRDFVFYYDRYGDATLAAKKAGYSPKTANEHGSRLLKNPHIKKLIEHFSSKRAARLRIDKDRIVQELATIAFANESLRETLSKLGIIPPDVLDGLSTEALAQIAEYSTVSTTEEGSTKMTVKLHSRLAALDKLSKTLGLYQNKVEITAPEGIGARILDARRRFGIPTGLPEPSSED</sequence>
<dbReference type="EMBL" id="CAADFA010000443">
    <property type="protein sequence ID" value="VFJ67017.1"/>
    <property type="molecule type" value="Genomic_DNA"/>
</dbReference>
<reference evidence="5" key="1">
    <citation type="submission" date="2019-02" db="EMBL/GenBank/DDBJ databases">
        <authorList>
            <person name="Gruber-Vodicka R. H."/>
            <person name="Seah K. B. B."/>
        </authorList>
    </citation>
    <scope>NUCLEOTIDE SEQUENCE</scope>
    <source>
        <strain evidence="3">BECK_BZ163</strain>
        <strain evidence="5">BECK_BZ164</strain>
        <strain evidence="4">BECK_BZ165</strain>
    </source>
</reference>
<organism evidence="5">
    <name type="scientific">Candidatus Kentrum sp. FM</name>
    <dbReference type="NCBI Taxonomy" id="2126340"/>
    <lineage>
        <taxon>Bacteria</taxon>
        <taxon>Pseudomonadati</taxon>
        <taxon>Pseudomonadota</taxon>
        <taxon>Gammaproteobacteria</taxon>
        <taxon>Candidatus Kentrum</taxon>
    </lineage>
</organism>
<dbReference type="InterPro" id="IPR052404">
    <property type="entry name" value="SPP1-like_terminase"/>
</dbReference>
<dbReference type="GO" id="GO:0051276">
    <property type="term" value="P:chromosome organization"/>
    <property type="evidence" value="ECO:0007669"/>
    <property type="project" value="InterPro"/>
</dbReference>
<dbReference type="PANTHER" id="PTHR41328">
    <property type="entry name" value="TERMINASE SMALL SUBUNIT-RELATED"/>
    <property type="match status" value="1"/>
</dbReference>
<dbReference type="AlphaFoldDB" id="A0A450WB63"/>
<dbReference type="InterPro" id="IPR038713">
    <property type="entry name" value="Terminase_Gp1_N_sf"/>
</dbReference>
<dbReference type="Gene3D" id="1.10.10.1400">
    <property type="entry name" value="Terminase, small subunit, N-terminal DNA-binding domain, HTH motif"/>
    <property type="match status" value="2"/>
</dbReference>
<evidence type="ECO:0000313" key="5">
    <source>
        <dbReference type="EMBL" id="VFK14267.1"/>
    </source>
</evidence>
<protein>
    <submittedName>
        <fullName evidence="5">Terminase small subunit</fullName>
    </submittedName>
</protein>
<accession>A0A450WB63</accession>
<dbReference type="PANTHER" id="PTHR41328:SF2">
    <property type="entry name" value="TERMINASE SMALL SUBUNIT"/>
    <property type="match status" value="1"/>
</dbReference>
<dbReference type="EMBL" id="CAADEZ010000371">
    <property type="protein sequence ID" value="VFJ65010.1"/>
    <property type="molecule type" value="Genomic_DNA"/>
</dbReference>
<evidence type="ECO:0000313" key="4">
    <source>
        <dbReference type="EMBL" id="VFJ67017.1"/>
    </source>
</evidence>
<evidence type="ECO:0000256" key="2">
    <source>
        <dbReference type="ARBA" id="ARBA00023219"/>
    </source>
</evidence>
<dbReference type="InterPro" id="IPR005335">
    <property type="entry name" value="Terminase_ssu"/>
</dbReference>
<evidence type="ECO:0000256" key="1">
    <source>
        <dbReference type="ARBA" id="ARBA00022612"/>
    </source>
</evidence>
<dbReference type="Pfam" id="PF03592">
    <property type="entry name" value="Terminase_2"/>
    <property type="match status" value="2"/>
</dbReference>
<name>A0A450WB63_9GAMM</name>
<gene>
    <name evidence="3" type="ORF">BECKFM1743A_GA0114220_103712</name>
    <name evidence="5" type="ORF">BECKFM1743B_GA0114221_103142</name>
    <name evidence="4" type="ORF">BECKFM1743C_GA0114222_104434</name>
</gene>
<proteinExistence type="predicted"/>
<keyword evidence="1" id="KW-1188">Viral release from host cell</keyword>
<keyword evidence="2" id="KW-0231">Viral genome packaging</keyword>
<evidence type="ECO:0000313" key="3">
    <source>
        <dbReference type="EMBL" id="VFJ65010.1"/>
    </source>
</evidence>